<sequence>MRPPCSLLYSCSEYTDSVRLNRCSGSFSHYRAASSLGRHGDEAMRRRPTPSHEIARKRNRMPSRLTTMKQI</sequence>
<reference evidence="2 3" key="1">
    <citation type="submission" date="2021-08" db="EMBL/GenBank/DDBJ databases">
        <title>Draft Genome Sequence of Phanerochaete sordida strain YK-624.</title>
        <authorList>
            <person name="Mori T."/>
            <person name="Dohra H."/>
            <person name="Suzuki T."/>
            <person name="Kawagishi H."/>
            <person name="Hirai H."/>
        </authorList>
    </citation>
    <scope>NUCLEOTIDE SEQUENCE [LARGE SCALE GENOMIC DNA]</scope>
    <source>
        <strain evidence="2 3">YK-624</strain>
    </source>
</reference>
<evidence type="ECO:0000313" key="3">
    <source>
        <dbReference type="Proteomes" id="UP000703269"/>
    </source>
</evidence>
<accession>A0A9P3FYW2</accession>
<dbReference type="Proteomes" id="UP000703269">
    <property type="component" value="Unassembled WGS sequence"/>
</dbReference>
<name>A0A9P3FYW2_9APHY</name>
<proteinExistence type="predicted"/>
<comment type="caution">
    <text evidence="2">The sequence shown here is derived from an EMBL/GenBank/DDBJ whole genome shotgun (WGS) entry which is preliminary data.</text>
</comment>
<evidence type="ECO:0000313" key="2">
    <source>
        <dbReference type="EMBL" id="GJE85096.1"/>
    </source>
</evidence>
<organism evidence="2 3">
    <name type="scientific">Phanerochaete sordida</name>
    <dbReference type="NCBI Taxonomy" id="48140"/>
    <lineage>
        <taxon>Eukaryota</taxon>
        <taxon>Fungi</taxon>
        <taxon>Dikarya</taxon>
        <taxon>Basidiomycota</taxon>
        <taxon>Agaricomycotina</taxon>
        <taxon>Agaricomycetes</taxon>
        <taxon>Polyporales</taxon>
        <taxon>Phanerochaetaceae</taxon>
        <taxon>Phanerochaete</taxon>
    </lineage>
</organism>
<dbReference type="AlphaFoldDB" id="A0A9P3FYW2"/>
<feature type="region of interest" description="Disordered" evidence="1">
    <location>
        <begin position="37"/>
        <end position="71"/>
    </location>
</feature>
<keyword evidence="3" id="KW-1185">Reference proteome</keyword>
<gene>
    <name evidence="2" type="ORF">PsYK624_011730</name>
</gene>
<evidence type="ECO:0000256" key="1">
    <source>
        <dbReference type="SAM" id="MobiDB-lite"/>
    </source>
</evidence>
<protein>
    <submittedName>
        <fullName evidence="2">Uncharacterized protein</fullName>
    </submittedName>
</protein>
<dbReference type="EMBL" id="BPQB01000002">
    <property type="protein sequence ID" value="GJE85096.1"/>
    <property type="molecule type" value="Genomic_DNA"/>
</dbReference>